<evidence type="ECO:0000313" key="2">
    <source>
        <dbReference type="EMBL" id="ART82033.1"/>
    </source>
</evidence>
<reference evidence="2 3" key="1">
    <citation type="journal article" date="2014" name="Int. J. Syst. Evol. Microbiol.">
        <title>Oceanisphaera profunda sp. nov., a marine bacterium isolated from deep-sea sediment, and emended description of the genus Oceanisphaera.</title>
        <authorList>
            <person name="Xu Z."/>
            <person name="Zhang X.Y."/>
            <person name="Su H.N."/>
            <person name="Yu Z.C."/>
            <person name="Liu C."/>
            <person name="Li H."/>
            <person name="Chen X.L."/>
            <person name="Song X.Y."/>
            <person name="Xie B.B."/>
            <person name="Qin Q.L."/>
            <person name="Zhou B.C."/>
            <person name="Shi M."/>
            <person name="Huang Y."/>
            <person name="Zhang Y.Z."/>
        </authorList>
    </citation>
    <scope>NUCLEOTIDE SEQUENCE [LARGE SCALE GENOMIC DNA]</scope>
    <source>
        <strain evidence="2 3">SM1222</strain>
    </source>
</reference>
<gene>
    <name evidence="2" type="ORF">CBP31_04850</name>
</gene>
<sequence length="123" mass="13140">MSDDVRKGITKAQFNEDNANILFAEIGITAIAVGVYFQSWFWGGGVLLALMICLFIKQIAILLILVFSVGWAVAGYFIGGIFESSQASIVLAILGFLCGLGANISALEWTKDIGDTKKSGTNT</sequence>
<evidence type="ECO:0000256" key="1">
    <source>
        <dbReference type="SAM" id="Phobius"/>
    </source>
</evidence>
<keyword evidence="3" id="KW-1185">Reference proteome</keyword>
<accession>A0A1Y0D3C9</accession>
<dbReference type="EMBL" id="CP021377">
    <property type="protein sequence ID" value="ART82033.1"/>
    <property type="molecule type" value="Genomic_DNA"/>
</dbReference>
<dbReference type="OrthoDB" id="3008506at2"/>
<dbReference type="RefSeq" id="WP_087035121.1">
    <property type="nucleotide sequence ID" value="NZ_CP021377.1"/>
</dbReference>
<evidence type="ECO:0000313" key="3">
    <source>
        <dbReference type="Proteomes" id="UP000243937"/>
    </source>
</evidence>
<feature type="transmembrane region" description="Helical" evidence="1">
    <location>
        <begin position="21"/>
        <end position="41"/>
    </location>
</feature>
<keyword evidence="1" id="KW-0812">Transmembrane</keyword>
<keyword evidence="1" id="KW-1133">Transmembrane helix</keyword>
<feature type="transmembrane region" description="Helical" evidence="1">
    <location>
        <begin position="47"/>
        <end position="77"/>
    </location>
</feature>
<dbReference type="Proteomes" id="UP000243937">
    <property type="component" value="Chromosome"/>
</dbReference>
<name>A0A1Y0D3C9_9GAMM</name>
<organism evidence="2 3">
    <name type="scientific">Oceanisphaera profunda</name>
    <dbReference type="NCBI Taxonomy" id="1416627"/>
    <lineage>
        <taxon>Bacteria</taxon>
        <taxon>Pseudomonadati</taxon>
        <taxon>Pseudomonadota</taxon>
        <taxon>Gammaproteobacteria</taxon>
        <taxon>Aeromonadales</taxon>
        <taxon>Aeromonadaceae</taxon>
        <taxon>Oceanisphaera</taxon>
    </lineage>
</organism>
<dbReference type="KEGG" id="opf:CBP31_04850"/>
<dbReference type="AlphaFoldDB" id="A0A1Y0D3C9"/>
<proteinExistence type="predicted"/>
<feature type="transmembrane region" description="Helical" evidence="1">
    <location>
        <begin position="89"/>
        <end position="107"/>
    </location>
</feature>
<protein>
    <submittedName>
        <fullName evidence="2">Uncharacterized protein</fullName>
    </submittedName>
</protein>
<keyword evidence="1" id="KW-0472">Membrane</keyword>